<dbReference type="PANTHER" id="PTHR36964">
    <property type="entry name" value="PROTEIN-METHIONINE-SULFOXIDE REDUCTASE HEME-BINDING SUBUNIT MSRQ"/>
    <property type="match status" value="1"/>
</dbReference>
<feature type="transmembrane region" description="Helical" evidence="7">
    <location>
        <begin position="42"/>
        <end position="63"/>
    </location>
</feature>
<organism evidence="9 10">
    <name type="scientific">Novosphingobium aureum</name>
    <dbReference type="NCBI Taxonomy" id="2792964"/>
    <lineage>
        <taxon>Bacteria</taxon>
        <taxon>Pseudomonadati</taxon>
        <taxon>Pseudomonadota</taxon>
        <taxon>Alphaproteobacteria</taxon>
        <taxon>Sphingomonadales</taxon>
        <taxon>Sphingomonadaceae</taxon>
        <taxon>Novosphingobium</taxon>
    </lineage>
</organism>
<dbReference type="InterPro" id="IPR013130">
    <property type="entry name" value="Fe3_Rdtase_TM_dom"/>
</dbReference>
<proteinExistence type="predicted"/>
<dbReference type="EMBL" id="JADZGI010000001">
    <property type="protein sequence ID" value="MBH0113408.1"/>
    <property type="molecule type" value="Genomic_DNA"/>
</dbReference>
<comment type="caution">
    <text evidence="9">The sequence shown here is derived from an EMBL/GenBank/DDBJ whole genome shotgun (WGS) entry which is preliminary data.</text>
</comment>
<dbReference type="Proteomes" id="UP000617634">
    <property type="component" value="Unassembled WGS sequence"/>
</dbReference>
<protein>
    <submittedName>
        <fullName evidence="9">Ferric reductase-like transmembrane domain-containing protein</fullName>
    </submittedName>
</protein>
<evidence type="ECO:0000256" key="7">
    <source>
        <dbReference type="SAM" id="Phobius"/>
    </source>
</evidence>
<keyword evidence="10" id="KW-1185">Reference proteome</keyword>
<evidence type="ECO:0000256" key="6">
    <source>
        <dbReference type="ARBA" id="ARBA00023136"/>
    </source>
</evidence>
<evidence type="ECO:0000313" key="9">
    <source>
        <dbReference type="EMBL" id="MBH0113408.1"/>
    </source>
</evidence>
<name>A0A931ML12_9SPHN</name>
<dbReference type="InterPro" id="IPR022837">
    <property type="entry name" value="MsrQ-like"/>
</dbReference>
<keyword evidence="3 7" id="KW-0812">Transmembrane</keyword>
<dbReference type="Pfam" id="PF01794">
    <property type="entry name" value="Ferric_reduct"/>
    <property type="match status" value="1"/>
</dbReference>
<dbReference type="AlphaFoldDB" id="A0A931ML12"/>
<evidence type="ECO:0000313" key="10">
    <source>
        <dbReference type="Proteomes" id="UP000617634"/>
    </source>
</evidence>
<accession>A0A931ML12</accession>
<feature type="transmembrane region" description="Helical" evidence="7">
    <location>
        <begin position="75"/>
        <end position="93"/>
    </location>
</feature>
<evidence type="ECO:0000256" key="4">
    <source>
        <dbReference type="ARBA" id="ARBA00022989"/>
    </source>
</evidence>
<evidence type="ECO:0000256" key="2">
    <source>
        <dbReference type="ARBA" id="ARBA00022448"/>
    </source>
</evidence>
<evidence type="ECO:0000256" key="5">
    <source>
        <dbReference type="ARBA" id="ARBA00023004"/>
    </source>
</evidence>
<comment type="subcellular location">
    <subcellularLocation>
        <location evidence="1">Membrane</location>
        <topology evidence="1">Multi-pass membrane protein</topology>
    </subcellularLocation>
</comment>
<evidence type="ECO:0000259" key="8">
    <source>
        <dbReference type="Pfam" id="PF01794"/>
    </source>
</evidence>
<keyword evidence="2" id="KW-0813">Transport</keyword>
<evidence type="ECO:0000256" key="3">
    <source>
        <dbReference type="ARBA" id="ARBA00022692"/>
    </source>
</evidence>
<keyword evidence="6 7" id="KW-0472">Membrane</keyword>
<feature type="transmembrane region" description="Helical" evidence="7">
    <location>
        <begin position="143"/>
        <end position="160"/>
    </location>
</feature>
<dbReference type="GO" id="GO:0016679">
    <property type="term" value="F:oxidoreductase activity, acting on diphenols and related substances as donors"/>
    <property type="evidence" value="ECO:0007669"/>
    <property type="project" value="TreeGrafter"/>
</dbReference>
<feature type="transmembrane region" description="Helical" evidence="7">
    <location>
        <begin position="166"/>
        <end position="183"/>
    </location>
</feature>
<dbReference type="RefSeq" id="WP_197163614.1">
    <property type="nucleotide sequence ID" value="NZ_JADZGI010000001.1"/>
</dbReference>
<evidence type="ECO:0000256" key="1">
    <source>
        <dbReference type="ARBA" id="ARBA00004141"/>
    </source>
</evidence>
<dbReference type="GO" id="GO:0005886">
    <property type="term" value="C:plasma membrane"/>
    <property type="evidence" value="ECO:0007669"/>
    <property type="project" value="TreeGrafter"/>
</dbReference>
<reference evidence="9" key="1">
    <citation type="submission" date="2020-11" db="EMBL/GenBank/DDBJ databases">
        <title>Novosphingobium aureum sp. nov., a marine bacterium isolated from sediment of a salt flat.</title>
        <authorList>
            <person name="Yoo Y."/>
            <person name="Kim J.-J."/>
        </authorList>
    </citation>
    <scope>NUCLEOTIDE SEQUENCE</scope>
    <source>
        <strain evidence="9">YJ-S2-02</strain>
    </source>
</reference>
<dbReference type="GO" id="GO:0020037">
    <property type="term" value="F:heme binding"/>
    <property type="evidence" value="ECO:0007669"/>
    <property type="project" value="TreeGrafter"/>
</dbReference>
<sequence>MDRARLTWLLSLALAMPGALMIADLAQGTTWAMDLLHPSGEMAVRLVILAMLAGPVTEIFGANRVTRAWLSIRRQLGLAAFGYALLHLAFYALDMTPAGMLGELTLPGIWTGWLALALLAPPAAVSFDRAVRRLGRRWRTIQRLVYAALALAMVHWLLLAWSPASALVHIAPLILAWSARAWRRHQIKALRRKSSTTRTAP</sequence>
<keyword evidence="5" id="KW-0408">Iron</keyword>
<gene>
    <name evidence="9" type="ORF">I5E68_10655</name>
</gene>
<keyword evidence="4 7" id="KW-1133">Transmembrane helix</keyword>
<dbReference type="GO" id="GO:0010181">
    <property type="term" value="F:FMN binding"/>
    <property type="evidence" value="ECO:0007669"/>
    <property type="project" value="TreeGrafter"/>
</dbReference>
<dbReference type="PANTHER" id="PTHR36964:SF1">
    <property type="entry name" value="PROTEIN-METHIONINE-SULFOXIDE REDUCTASE HEME-BINDING SUBUNIT MSRQ"/>
    <property type="match status" value="1"/>
</dbReference>
<feature type="transmembrane region" description="Helical" evidence="7">
    <location>
        <begin position="113"/>
        <end position="131"/>
    </location>
</feature>
<feature type="domain" description="Ferric oxidoreductase" evidence="8">
    <location>
        <begin position="40"/>
        <end position="152"/>
    </location>
</feature>